<comment type="caution">
    <text evidence="13">The sequence shown here is derived from an EMBL/GenBank/DDBJ whole genome shotgun (WGS) entry which is preliminary data.</text>
</comment>
<dbReference type="RefSeq" id="WP_119593732.1">
    <property type="nucleotide sequence ID" value="NZ_QXFM01000119.1"/>
</dbReference>
<keyword evidence="11" id="KW-1208">Phospholipid metabolism</keyword>
<evidence type="ECO:0000256" key="6">
    <source>
        <dbReference type="ARBA" id="ARBA00022777"/>
    </source>
</evidence>
<dbReference type="EMBL" id="QXFM01000119">
    <property type="protein sequence ID" value="RIV82328.1"/>
    <property type="molecule type" value="Genomic_DNA"/>
</dbReference>
<evidence type="ECO:0000256" key="11">
    <source>
        <dbReference type="ARBA" id="ARBA00023264"/>
    </source>
</evidence>
<comment type="cofactor">
    <cofactor evidence="1">
        <name>Mg(2+)</name>
        <dbReference type="ChEBI" id="CHEBI:18420"/>
    </cofactor>
</comment>
<dbReference type="PROSITE" id="PS50146">
    <property type="entry name" value="DAGK"/>
    <property type="match status" value="1"/>
</dbReference>
<dbReference type="SMART" id="SM00046">
    <property type="entry name" value="DAGKc"/>
    <property type="match status" value="1"/>
</dbReference>
<keyword evidence="3" id="KW-0808">Transferase</keyword>
<keyword evidence="5" id="KW-0547">Nucleotide-binding</keyword>
<evidence type="ECO:0000256" key="8">
    <source>
        <dbReference type="ARBA" id="ARBA00022842"/>
    </source>
</evidence>
<dbReference type="PANTHER" id="PTHR12358">
    <property type="entry name" value="SPHINGOSINE KINASE"/>
    <property type="match status" value="1"/>
</dbReference>
<keyword evidence="9" id="KW-0443">Lipid metabolism</keyword>
<dbReference type="InterPro" id="IPR005218">
    <property type="entry name" value="Diacylglycerol/lipid_kinase"/>
</dbReference>
<keyword evidence="10" id="KW-0594">Phospholipid biosynthesis</keyword>
<dbReference type="GO" id="GO:0005524">
    <property type="term" value="F:ATP binding"/>
    <property type="evidence" value="ECO:0007669"/>
    <property type="project" value="UniProtKB-KW"/>
</dbReference>
<evidence type="ECO:0000256" key="4">
    <source>
        <dbReference type="ARBA" id="ARBA00022723"/>
    </source>
</evidence>
<dbReference type="InterPro" id="IPR045540">
    <property type="entry name" value="YegS/DAGK_C"/>
</dbReference>
<organism evidence="13 14">
    <name type="scientific">Aurantiacibacter xanthus</name>
    <dbReference type="NCBI Taxonomy" id="1784712"/>
    <lineage>
        <taxon>Bacteria</taxon>
        <taxon>Pseudomonadati</taxon>
        <taxon>Pseudomonadota</taxon>
        <taxon>Alphaproteobacteria</taxon>
        <taxon>Sphingomonadales</taxon>
        <taxon>Erythrobacteraceae</taxon>
        <taxon>Aurantiacibacter</taxon>
    </lineage>
</organism>
<dbReference type="GO" id="GO:0008654">
    <property type="term" value="P:phospholipid biosynthetic process"/>
    <property type="evidence" value="ECO:0007669"/>
    <property type="project" value="UniProtKB-KW"/>
</dbReference>
<dbReference type="GO" id="GO:0005886">
    <property type="term" value="C:plasma membrane"/>
    <property type="evidence" value="ECO:0007669"/>
    <property type="project" value="TreeGrafter"/>
</dbReference>
<dbReference type="InterPro" id="IPR017438">
    <property type="entry name" value="ATP-NAD_kinase_N"/>
</dbReference>
<dbReference type="GO" id="GO:0016301">
    <property type="term" value="F:kinase activity"/>
    <property type="evidence" value="ECO:0007669"/>
    <property type="project" value="UniProtKB-KW"/>
</dbReference>
<dbReference type="Gene3D" id="2.60.200.40">
    <property type="match status" value="1"/>
</dbReference>
<name>A0A3A1P295_9SPHN</name>
<keyword evidence="7" id="KW-0067">ATP-binding</keyword>
<keyword evidence="6 13" id="KW-0418">Kinase</keyword>
<dbReference type="Gene3D" id="3.40.50.10330">
    <property type="entry name" value="Probable inorganic polyphosphate/atp-NAD kinase, domain 1"/>
    <property type="match status" value="1"/>
</dbReference>
<evidence type="ECO:0000313" key="13">
    <source>
        <dbReference type="EMBL" id="RIV82328.1"/>
    </source>
</evidence>
<dbReference type="Pfam" id="PF19279">
    <property type="entry name" value="YegS_C"/>
    <property type="match status" value="1"/>
</dbReference>
<evidence type="ECO:0000256" key="2">
    <source>
        <dbReference type="ARBA" id="ARBA00022516"/>
    </source>
</evidence>
<evidence type="ECO:0000259" key="12">
    <source>
        <dbReference type="PROSITE" id="PS50146"/>
    </source>
</evidence>
<accession>A0A3A1P295</accession>
<dbReference type="AlphaFoldDB" id="A0A3A1P295"/>
<evidence type="ECO:0000313" key="14">
    <source>
        <dbReference type="Proteomes" id="UP000265366"/>
    </source>
</evidence>
<proteinExistence type="predicted"/>
<dbReference type="GO" id="GO:0046872">
    <property type="term" value="F:metal ion binding"/>
    <property type="evidence" value="ECO:0007669"/>
    <property type="project" value="UniProtKB-KW"/>
</dbReference>
<evidence type="ECO:0000256" key="10">
    <source>
        <dbReference type="ARBA" id="ARBA00023209"/>
    </source>
</evidence>
<dbReference type="PANTHER" id="PTHR12358:SF106">
    <property type="entry name" value="LIPID KINASE YEGS"/>
    <property type="match status" value="1"/>
</dbReference>
<sequence>MTRIRVILHGKAAGNQAVRAAIETLRREGHEIGVRVTWEAGDATRLAREAVEDARAGQIDCIVAGGGDGTVNEVIGAAWQVSPPERCSFGILPLGTANDFAHSTGIPVADPEAALRLVAETPARAIDLGLFDAEPFVNLVSGGFGSQVTAETDPDLKRHLGGLAYILSGLVRLGDMEPCRGRFHAEGFEWEGDFLAFALGNGRQAGGGITLCPEARLDDGKIDLMILPALAENAGTEAIRTLIHEGAASLERFAIRTRSDSIQFESDKEIFVNLDGEPRRIRSARITCCRRALRVHLGQTPLL</sequence>
<dbReference type="NCBIfam" id="TIGR00147">
    <property type="entry name" value="YegS/Rv2252/BmrU family lipid kinase"/>
    <property type="match status" value="1"/>
</dbReference>
<keyword evidence="2" id="KW-0444">Lipid biosynthesis</keyword>
<reference evidence="13 14" key="1">
    <citation type="submission" date="2018-08" db="EMBL/GenBank/DDBJ databases">
        <title>Erythrobacter zhengii sp.nov., a bacterium isolated from deep-sea sediment.</title>
        <authorList>
            <person name="Fang C."/>
            <person name="Wu Y.-H."/>
            <person name="Sun C."/>
            <person name="Wang H."/>
            <person name="Cheng H."/>
            <person name="Meng F.-X."/>
            <person name="Wang C.-S."/>
            <person name="Xu X.-W."/>
        </authorList>
    </citation>
    <scope>NUCLEOTIDE SEQUENCE [LARGE SCALE GENOMIC DNA]</scope>
    <source>
        <strain evidence="13 14">CCTCC AB 2015396</strain>
    </source>
</reference>
<evidence type="ECO:0000256" key="9">
    <source>
        <dbReference type="ARBA" id="ARBA00023098"/>
    </source>
</evidence>
<dbReference type="Proteomes" id="UP000265366">
    <property type="component" value="Unassembled WGS sequence"/>
</dbReference>
<keyword evidence="4" id="KW-0479">Metal-binding</keyword>
<keyword evidence="14" id="KW-1185">Reference proteome</keyword>
<dbReference type="Pfam" id="PF00781">
    <property type="entry name" value="DAGK_cat"/>
    <property type="match status" value="1"/>
</dbReference>
<keyword evidence="8" id="KW-0460">Magnesium</keyword>
<evidence type="ECO:0000256" key="1">
    <source>
        <dbReference type="ARBA" id="ARBA00001946"/>
    </source>
</evidence>
<protein>
    <submittedName>
        <fullName evidence="13">Lipid kinase YegS</fullName>
    </submittedName>
</protein>
<evidence type="ECO:0000256" key="3">
    <source>
        <dbReference type="ARBA" id="ARBA00022679"/>
    </source>
</evidence>
<gene>
    <name evidence="13" type="primary">yegS</name>
    <name evidence="13" type="ORF">D2V17_15570</name>
</gene>
<dbReference type="OrthoDB" id="9815110at2"/>
<dbReference type="InterPro" id="IPR001206">
    <property type="entry name" value="Diacylglycerol_kinase_cat_dom"/>
</dbReference>
<evidence type="ECO:0000256" key="7">
    <source>
        <dbReference type="ARBA" id="ARBA00022840"/>
    </source>
</evidence>
<dbReference type="InterPro" id="IPR050187">
    <property type="entry name" value="Lipid_Phosphate_FormReg"/>
</dbReference>
<dbReference type="NCBIfam" id="NF009602">
    <property type="entry name" value="PRK13054.1"/>
    <property type="match status" value="1"/>
</dbReference>
<feature type="domain" description="DAGKc" evidence="12">
    <location>
        <begin position="1"/>
        <end position="135"/>
    </location>
</feature>
<dbReference type="SUPFAM" id="SSF111331">
    <property type="entry name" value="NAD kinase/diacylglycerol kinase-like"/>
    <property type="match status" value="1"/>
</dbReference>
<dbReference type="InterPro" id="IPR016064">
    <property type="entry name" value="NAD/diacylglycerol_kinase_sf"/>
</dbReference>
<evidence type="ECO:0000256" key="5">
    <source>
        <dbReference type="ARBA" id="ARBA00022741"/>
    </source>
</evidence>